<evidence type="ECO:0000313" key="2">
    <source>
        <dbReference type="Proteomes" id="UP001055879"/>
    </source>
</evidence>
<evidence type="ECO:0000313" key="1">
    <source>
        <dbReference type="EMBL" id="KAI3729926.1"/>
    </source>
</evidence>
<gene>
    <name evidence="1" type="ORF">L6452_18599</name>
</gene>
<keyword evidence="2" id="KW-1185">Reference proteome</keyword>
<protein>
    <submittedName>
        <fullName evidence="1">Uncharacterized protein</fullName>
    </submittedName>
</protein>
<proteinExistence type="predicted"/>
<organism evidence="1 2">
    <name type="scientific">Arctium lappa</name>
    <name type="common">Greater burdock</name>
    <name type="synonym">Lappa major</name>
    <dbReference type="NCBI Taxonomy" id="4217"/>
    <lineage>
        <taxon>Eukaryota</taxon>
        <taxon>Viridiplantae</taxon>
        <taxon>Streptophyta</taxon>
        <taxon>Embryophyta</taxon>
        <taxon>Tracheophyta</taxon>
        <taxon>Spermatophyta</taxon>
        <taxon>Magnoliopsida</taxon>
        <taxon>eudicotyledons</taxon>
        <taxon>Gunneridae</taxon>
        <taxon>Pentapetalae</taxon>
        <taxon>asterids</taxon>
        <taxon>campanulids</taxon>
        <taxon>Asterales</taxon>
        <taxon>Asteraceae</taxon>
        <taxon>Carduoideae</taxon>
        <taxon>Cardueae</taxon>
        <taxon>Arctiinae</taxon>
        <taxon>Arctium</taxon>
    </lineage>
</organism>
<dbReference type="Proteomes" id="UP001055879">
    <property type="component" value="Linkage Group LG05"/>
</dbReference>
<reference evidence="2" key="1">
    <citation type="journal article" date="2022" name="Mol. Ecol. Resour.">
        <title>The genomes of chicory, endive, great burdock and yacon provide insights into Asteraceae palaeo-polyploidization history and plant inulin production.</title>
        <authorList>
            <person name="Fan W."/>
            <person name="Wang S."/>
            <person name="Wang H."/>
            <person name="Wang A."/>
            <person name="Jiang F."/>
            <person name="Liu H."/>
            <person name="Zhao H."/>
            <person name="Xu D."/>
            <person name="Zhang Y."/>
        </authorList>
    </citation>
    <scope>NUCLEOTIDE SEQUENCE [LARGE SCALE GENOMIC DNA]</scope>
    <source>
        <strain evidence="2">cv. Niubang</strain>
    </source>
</reference>
<accession>A0ACB9C6N6</accession>
<dbReference type="EMBL" id="CM042051">
    <property type="protein sequence ID" value="KAI3729926.1"/>
    <property type="molecule type" value="Genomic_DNA"/>
</dbReference>
<name>A0ACB9C6N6_ARCLA</name>
<sequence>MVLKLFTYKLVSILIITSLSLGFFSSTYSNPTSVYFLDCISHRISSNFSNIIITPNDTSYSTVLQSTIQNLRFDTPETLKPSAIITPLSYSHVQSTVICSVKSRLQIRIRSGGHDYEGLSFTSFDHTTPFILVDLNQLRSVTVDLDDKTAWVESGATLGELAYWVSQKSNLLGFPNGECTSVGVGGHLSGGGYGVLARKYGLSADNVIDALIVNVTGQILDRDSMGEDLFWAIRGGGGASFGVILSWKINLVSVPPKVTVFSLPKTLDQAATQVVNKWQYIGHNLSDDFFTNVIITPNTSTMVVTFNGLFLGTSVELMTEVNDRFPELGLRETDCIEMSWIESVVYYSVYLRGQSVEALKERIPWPKRYYKYKSDYVQKPIPEEALEEIWKWCLEEGLNLAIEPHGGRMSEIDESATPYPHREGNLYVIQYVMRWNEEGFDVTEKKVASIRRVYEKMTPFVSKNPREAYVNFRDLDLGTNGNACSTSYLQAARWGIKYFKGNFRRLAMVKGKVDPTNFFCYEQSIPPLFLSGSF</sequence>
<reference evidence="1 2" key="2">
    <citation type="journal article" date="2022" name="Mol. Ecol. Resour.">
        <title>The genomes of chicory, endive, great burdock and yacon provide insights into Asteraceae paleo-polyploidization history and plant inulin production.</title>
        <authorList>
            <person name="Fan W."/>
            <person name="Wang S."/>
            <person name="Wang H."/>
            <person name="Wang A."/>
            <person name="Jiang F."/>
            <person name="Liu H."/>
            <person name="Zhao H."/>
            <person name="Xu D."/>
            <person name="Zhang Y."/>
        </authorList>
    </citation>
    <scope>NUCLEOTIDE SEQUENCE [LARGE SCALE GENOMIC DNA]</scope>
    <source>
        <strain evidence="2">cv. Niubang</strain>
    </source>
</reference>
<comment type="caution">
    <text evidence="1">The sequence shown here is derived from an EMBL/GenBank/DDBJ whole genome shotgun (WGS) entry which is preliminary data.</text>
</comment>